<organism evidence="1 2">
    <name type="scientific">Acuticoccus sediminis</name>
    <dbReference type="NCBI Taxonomy" id="2184697"/>
    <lineage>
        <taxon>Bacteria</taxon>
        <taxon>Pseudomonadati</taxon>
        <taxon>Pseudomonadota</taxon>
        <taxon>Alphaproteobacteria</taxon>
        <taxon>Hyphomicrobiales</taxon>
        <taxon>Amorphaceae</taxon>
        <taxon>Acuticoccus</taxon>
    </lineage>
</organism>
<comment type="caution">
    <text evidence="1">The sequence shown here is derived from an EMBL/GenBank/DDBJ whole genome shotgun (WGS) entry which is preliminary data.</text>
</comment>
<accession>A0A8B2NH16</accession>
<evidence type="ECO:0000313" key="1">
    <source>
        <dbReference type="EMBL" id="RAH98771.1"/>
    </source>
</evidence>
<gene>
    <name evidence="1" type="ORF">DLJ53_24330</name>
</gene>
<dbReference type="AlphaFoldDB" id="A0A8B2NH16"/>
<dbReference type="OrthoDB" id="9980597at2"/>
<sequence length="105" mass="11456">MTELALGGGGRRAGLVERMFEAFSRQLHEVEKRIAAGGAEIIKEHKTLGDLAKTMETLLSLDRKVAGDGEEGAVDLARIRTEVMERLSRLTPLRRKSGAAEKAPE</sequence>
<reference evidence="1 2" key="1">
    <citation type="submission" date="2018-05" db="EMBL/GenBank/DDBJ databases">
        <title>Acuticoccus sediminis sp. nov., isolated from deep-sea sediment of Indian Ocean.</title>
        <authorList>
            <person name="Liu X."/>
            <person name="Lai Q."/>
            <person name="Du Y."/>
            <person name="Sun F."/>
            <person name="Zhang X."/>
            <person name="Wang S."/>
            <person name="Shao Z."/>
        </authorList>
    </citation>
    <scope>NUCLEOTIDE SEQUENCE [LARGE SCALE GENOMIC DNA]</scope>
    <source>
        <strain evidence="1 2">PTG4-2</strain>
    </source>
</reference>
<protein>
    <submittedName>
        <fullName evidence="1">Uncharacterized protein</fullName>
    </submittedName>
</protein>
<keyword evidence="2" id="KW-1185">Reference proteome</keyword>
<name>A0A8B2NH16_9HYPH</name>
<dbReference type="Proteomes" id="UP000249590">
    <property type="component" value="Unassembled WGS sequence"/>
</dbReference>
<dbReference type="RefSeq" id="WP_111350110.1">
    <property type="nucleotide sequence ID" value="NZ_JAIWKD010000004.1"/>
</dbReference>
<proteinExistence type="predicted"/>
<evidence type="ECO:0000313" key="2">
    <source>
        <dbReference type="Proteomes" id="UP000249590"/>
    </source>
</evidence>
<dbReference type="EMBL" id="QHHQ01000006">
    <property type="protein sequence ID" value="RAH98771.1"/>
    <property type="molecule type" value="Genomic_DNA"/>
</dbReference>